<reference evidence="2" key="1">
    <citation type="submission" date="2023-10" db="EMBL/GenBank/DDBJ databases">
        <title>Genome assembly of Pristionchus species.</title>
        <authorList>
            <person name="Yoshida K."/>
            <person name="Sommer R.J."/>
        </authorList>
    </citation>
    <scope>NUCLEOTIDE SEQUENCE</scope>
    <source>
        <strain evidence="2">RS5133</strain>
    </source>
</reference>
<comment type="caution">
    <text evidence="2">The sequence shown here is derived from an EMBL/GenBank/DDBJ whole genome shotgun (WGS) entry which is preliminary data.</text>
</comment>
<evidence type="ECO:0000313" key="2">
    <source>
        <dbReference type="EMBL" id="GMT34637.1"/>
    </source>
</evidence>
<feature type="transmembrane region" description="Helical" evidence="1">
    <location>
        <begin position="81"/>
        <end position="101"/>
    </location>
</feature>
<dbReference type="Proteomes" id="UP001432322">
    <property type="component" value="Unassembled WGS sequence"/>
</dbReference>
<sequence>MSFLSWFSRVSASMEKQSEVILPLNYSDIRPEIPWFLAPPLFGMKPKHLAYFHIRFMAVFCFKIAVLFAIVPFGLDSSSKFQIAIIALAGGFFSLLPLLFISCAACGVHNRNACLFLPLAIFLVIITTTSVALPIQLFSSGDFAVMSRAGISMMFQLYRFSIRFKSFESFAELFTIVNRANKILYFTIRQISIYLQSITHIS</sequence>
<name>A0AAV5WU62_9BILA</name>
<evidence type="ECO:0008006" key="4">
    <source>
        <dbReference type="Google" id="ProtNLM"/>
    </source>
</evidence>
<feature type="transmembrane region" description="Helical" evidence="1">
    <location>
        <begin position="54"/>
        <end position="75"/>
    </location>
</feature>
<keyword evidence="1" id="KW-0472">Membrane</keyword>
<gene>
    <name evidence="2" type="ORF">PFISCL1PPCAC_25934</name>
</gene>
<organism evidence="2 3">
    <name type="scientific">Pristionchus fissidentatus</name>
    <dbReference type="NCBI Taxonomy" id="1538716"/>
    <lineage>
        <taxon>Eukaryota</taxon>
        <taxon>Metazoa</taxon>
        <taxon>Ecdysozoa</taxon>
        <taxon>Nematoda</taxon>
        <taxon>Chromadorea</taxon>
        <taxon>Rhabditida</taxon>
        <taxon>Rhabditina</taxon>
        <taxon>Diplogasteromorpha</taxon>
        <taxon>Diplogasteroidea</taxon>
        <taxon>Neodiplogasteridae</taxon>
        <taxon>Pristionchus</taxon>
    </lineage>
</organism>
<feature type="transmembrane region" description="Helical" evidence="1">
    <location>
        <begin position="113"/>
        <end position="137"/>
    </location>
</feature>
<keyword evidence="3" id="KW-1185">Reference proteome</keyword>
<keyword evidence="1" id="KW-0812">Transmembrane</keyword>
<proteinExistence type="predicted"/>
<keyword evidence="1" id="KW-1133">Transmembrane helix</keyword>
<dbReference type="EMBL" id="BTSY01000006">
    <property type="protein sequence ID" value="GMT34637.1"/>
    <property type="molecule type" value="Genomic_DNA"/>
</dbReference>
<evidence type="ECO:0000313" key="3">
    <source>
        <dbReference type="Proteomes" id="UP001432322"/>
    </source>
</evidence>
<evidence type="ECO:0000256" key="1">
    <source>
        <dbReference type="SAM" id="Phobius"/>
    </source>
</evidence>
<feature type="non-terminal residue" evidence="2">
    <location>
        <position position="202"/>
    </location>
</feature>
<dbReference type="AlphaFoldDB" id="A0AAV5WU62"/>
<accession>A0AAV5WU62</accession>
<protein>
    <recommendedName>
        <fullName evidence="4">G protein-coupled receptor</fullName>
    </recommendedName>
</protein>